<dbReference type="AlphaFoldDB" id="A0A381YNL1"/>
<gene>
    <name evidence="1" type="ORF">METZ01_LOCUS131398</name>
</gene>
<dbReference type="EMBL" id="UINC01018654">
    <property type="protein sequence ID" value="SVA78544.1"/>
    <property type="molecule type" value="Genomic_DNA"/>
</dbReference>
<sequence length="116" mass="12903">ENERSIEAFAQINRYHVSQIPYFLQKLQETMEGDTHLLDKTMIVYGSPMGNPNVHNHKRCPLFIVGGANGTLPGNLHVRAEPGTSMANVMLTLMHNLGLDDLKSFGDSTNEFIFSA</sequence>
<name>A0A381YNL1_9ZZZZ</name>
<feature type="non-terminal residue" evidence="1">
    <location>
        <position position="1"/>
    </location>
</feature>
<reference evidence="1" key="1">
    <citation type="submission" date="2018-05" db="EMBL/GenBank/DDBJ databases">
        <authorList>
            <person name="Lanie J.A."/>
            <person name="Ng W.-L."/>
            <person name="Kazmierczak K.M."/>
            <person name="Andrzejewski T.M."/>
            <person name="Davidsen T.M."/>
            <person name="Wayne K.J."/>
            <person name="Tettelin H."/>
            <person name="Glass J.I."/>
            <person name="Rusch D."/>
            <person name="Podicherti R."/>
            <person name="Tsui H.-C.T."/>
            <person name="Winkler M.E."/>
        </authorList>
    </citation>
    <scope>NUCLEOTIDE SEQUENCE</scope>
</reference>
<accession>A0A381YNL1</accession>
<evidence type="ECO:0000313" key="1">
    <source>
        <dbReference type="EMBL" id="SVA78544.1"/>
    </source>
</evidence>
<organism evidence="1">
    <name type="scientific">marine metagenome</name>
    <dbReference type="NCBI Taxonomy" id="408172"/>
    <lineage>
        <taxon>unclassified sequences</taxon>
        <taxon>metagenomes</taxon>
        <taxon>ecological metagenomes</taxon>
    </lineage>
</organism>
<evidence type="ECO:0008006" key="2">
    <source>
        <dbReference type="Google" id="ProtNLM"/>
    </source>
</evidence>
<protein>
    <recommendedName>
        <fullName evidence="2">DUF1552 domain-containing protein</fullName>
    </recommendedName>
</protein>
<proteinExistence type="predicted"/>